<organism evidence="2 3">
    <name type="scientific">Delftia acidovorans</name>
    <name type="common">Pseudomonas acidovorans</name>
    <name type="synonym">Comamonas acidovorans</name>
    <dbReference type="NCBI Taxonomy" id="80866"/>
    <lineage>
        <taxon>Bacteria</taxon>
        <taxon>Pseudomonadati</taxon>
        <taxon>Pseudomonadota</taxon>
        <taxon>Betaproteobacteria</taxon>
        <taxon>Burkholderiales</taxon>
        <taxon>Comamonadaceae</taxon>
        <taxon>Delftia</taxon>
    </lineage>
</organism>
<evidence type="ECO:0000256" key="1">
    <source>
        <dbReference type="SAM" id="MobiDB-lite"/>
    </source>
</evidence>
<proteinExistence type="predicted"/>
<gene>
    <name evidence="2" type="ORF">I6G66_01210</name>
</gene>
<accession>A0A7T2S9E9</accession>
<sequence length="190" mass="21882">MCHWASSCISVNCAATIGIEIQGGGRRFIDGIVTRFGMQGRDHRHYACKTRLSRWLWLETRKSEFRILQNQTVPDIIEQVLGVYGHPLQRKLTRAYRSWDCCVQFNESDCDLVPRWMEHEGIYFFFFFFFFEHASHGALPGDEFIPFYPPEKAGAGDPQNNHARQREQGIKPGRHCSDGPEVARAGMART</sequence>
<feature type="region of interest" description="Disordered" evidence="1">
    <location>
        <begin position="152"/>
        <end position="190"/>
    </location>
</feature>
<evidence type="ECO:0000313" key="2">
    <source>
        <dbReference type="EMBL" id="QPS11371.1"/>
    </source>
</evidence>
<protein>
    <submittedName>
        <fullName evidence="2">Phage late control D family protein</fullName>
    </submittedName>
</protein>
<dbReference type="SUPFAM" id="SSF69279">
    <property type="entry name" value="Phage tail proteins"/>
    <property type="match status" value="1"/>
</dbReference>
<dbReference type="AlphaFoldDB" id="A0A7T2S9E9"/>
<dbReference type="Gene3D" id="3.55.50.10">
    <property type="entry name" value="Baseplate protein-like domains"/>
    <property type="match status" value="1"/>
</dbReference>
<dbReference type="Pfam" id="PF05954">
    <property type="entry name" value="Phage_GPD"/>
    <property type="match status" value="1"/>
</dbReference>
<name>A0A7T2S9E9_DELAC</name>
<dbReference type="Gene3D" id="2.30.110.50">
    <property type="match status" value="1"/>
</dbReference>
<dbReference type="EMBL" id="CP065668">
    <property type="protein sequence ID" value="QPS11371.1"/>
    <property type="molecule type" value="Genomic_DNA"/>
</dbReference>
<dbReference type="Proteomes" id="UP000594778">
    <property type="component" value="Chromosome"/>
</dbReference>
<reference evidence="2 3" key="1">
    <citation type="submission" date="2020-12" db="EMBL/GenBank/DDBJ databases">
        <title>FDA dAtabase for Regulatory Grade micrObial Sequences (FDA-ARGOS): Supporting development and validation of Infectious Disease Dx tests.</title>
        <authorList>
            <person name="Sproer C."/>
            <person name="Gronow S."/>
            <person name="Severitt S."/>
            <person name="Schroder I."/>
            <person name="Tallon L."/>
            <person name="Sadzewicz L."/>
            <person name="Zhao X."/>
            <person name="Boylan J."/>
            <person name="Ott S."/>
            <person name="Bowen H."/>
            <person name="Vavikolanu K."/>
            <person name="Mehta A."/>
            <person name="Aluvathingal J."/>
            <person name="Nadendla S."/>
            <person name="Lowell S."/>
            <person name="Myers T."/>
            <person name="Yan Y."/>
            <person name="Sichtig H."/>
        </authorList>
    </citation>
    <scope>NUCLEOTIDE SEQUENCE [LARGE SCALE GENOMIC DNA]</scope>
    <source>
        <strain evidence="2 3">FDAARGOS_909</strain>
    </source>
</reference>
<evidence type="ECO:0000313" key="3">
    <source>
        <dbReference type="Proteomes" id="UP000594778"/>
    </source>
</evidence>